<evidence type="ECO:0000256" key="1">
    <source>
        <dbReference type="SAM" id="Phobius"/>
    </source>
</evidence>
<sequence length="273" mass="28553">MYLQRQAVLLWSLLAVLRSLVGVNANVNITLEDTASQIIYSPPACGLTLSSESSAGTEAQTQICNGAWRIIAAQDASGGTLTTTSGPNNSSGGLIPQLFLSVRALALYVKTTALSTALVNVTVSTINPVVTVRSEINSSVEFISIINLPEDRVTTLSLTFVQSNETTRLDIDSITVAISDNNTTPFIAPSLPPSTVLPTSTPSIVIPSSARAAAASGQTSGAIAAEVLGALMGAAIVAAAAFLFVRFRRRRRRPVLAESEKKDDSRTLPASIP</sequence>
<keyword evidence="1" id="KW-1133">Transmembrane helix</keyword>
<keyword evidence="1" id="KW-0812">Transmembrane</keyword>
<evidence type="ECO:0000256" key="2">
    <source>
        <dbReference type="SAM" id="SignalP"/>
    </source>
</evidence>
<keyword evidence="4" id="KW-1185">Reference proteome</keyword>
<feature type="transmembrane region" description="Helical" evidence="1">
    <location>
        <begin position="227"/>
        <end position="245"/>
    </location>
</feature>
<dbReference type="OMA" id="RSMIITV"/>
<keyword evidence="2" id="KW-0732">Signal</keyword>
<gene>
    <name evidence="3" type="ORF">BN946_scf184851.g80</name>
</gene>
<protein>
    <recommendedName>
        <fullName evidence="5">Mid2 domain-containing protein</fullName>
    </recommendedName>
</protein>
<evidence type="ECO:0008006" key="5">
    <source>
        <dbReference type="Google" id="ProtNLM"/>
    </source>
</evidence>
<evidence type="ECO:0000313" key="3">
    <source>
        <dbReference type="EMBL" id="CDO69692.1"/>
    </source>
</evidence>
<reference evidence="3" key="1">
    <citation type="submission" date="2014-01" db="EMBL/GenBank/DDBJ databases">
        <title>The genome of the white-rot fungus Pycnoporus cinnabarinus: a basidiomycete model with a versatile arsenal for lignocellulosic biomass breakdown.</title>
        <authorList>
            <person name="Levasseur A."/>
            <person name="Lomascolo A."/>
            <person name="Ruiz-Duenas F.J."/>
            <person name="Uzan E."/>
            <person name="Piumi F."/>
            <person name="Kues U."/>
            <person name="Ram A.F.J."/>
            <person name="Murat C."/>
            <person name="Haon M."/>
            <person name="Benoit I."/>
            <person name="Arfi Y."/>
            <person name="Chevret D."/>
            <person name="Drula E."/>
            <person name="Kwon M.J."/>
            <person name="Gouret P."/>
            <person name="Lesage-Meessen L."/>
            <person name="Lombard V."/>
            <person name="Mariette J."/>
            <person name="Noirot C."/>
            <person name="Park J."/>
            <person name="Patyshakuliyeva A."/>
            <person name="Wieneger R.A.B."/>
            <person name="Wosten H.A.B."/>
            <person name="Martin F."/>
            <person name="Coutinho P.M."/>
            <person name="de Vries R."/>
            <person name="Martinez A.T."/>
            <person name="Klopp C."/>
            <person name="Pontarotti P."/>
            <person name="Henrissat B."/>
            <person name="Record E."/>
        </authorList>
    </citation>
    <scope>NUCLEOTIDE SEQUENCE [LARGE SCALE GENOMIC DNA]</scope>
    <source>
        <strain evidence="3">BRFM137</strain>
    </source>
</reference>
<dbReference type="AlphaFoldDB" id="A0A060S5H2"/>
<organism evidence="3 4">
    <name type="scientific">Pycnoporus cinnabarinus</name>
    <name type="common">Cinnabar-red polypore</name>
    <name type="synonym">Trametes cinnabarina</name>
    <dbReference type="NCBI Taxonomy" id="5643"/>
    <lineage>
        <taxon>Eukaryota</taxon>
        <taxon>Fungi</taxon>
        <taxon>Dikarya</taxon>
        <taxon>Basidiomycota</taxon>
        <taxon>Agaricomycotina</taxon>
        <taxon>Agaricomycetes</taxon>
        <taxon>Polyporales</taxon>
        <taxon>Polyporaceae</taxon>
        <taxon>Trametes</taxon>
    </lineage>
</organism>
<feature type="signal peptide" evidence="2">
    <location>
        <begin position="1"/>
        <end position="25"/>
    </location>
</feature>
<dbReference type="EMBL" id="CCBP010000052">
    <property type="protein sequence ID" value="CDO69692.1"/>
    <property type="molecule type" value="Genomic_DNA"/>
</dbReference>
<keyword evidence="1" id="KW-0472">Membrane</keyword>
<accession>A0A060S5H2</accession>
<dbReference type="HOGENOM" id="CLU_076150_0_0_1"/>
<dbReference type="STRING" id="5643.A0A060S5H2"/>
<comment type="caution">
    <text evidence="3">The sequence shown here is derived from an EMBL/GenBank/DDBJ whole genome shotgun (WGS) entry which is preliminary data.</text>
</comment>
<proteinExistence type="predicted"/>
<dbReference type="Proteomes" id="UP000029665">
    <property type="component" value="Unassembled WGS sequence"/>
</dbReference>
<feature type="chain" id="PRO_5001587265" description="Mid2 domain-containing protein" evidence="2">
    <location>
        <begin position="26"/>
        <end position="273"/>
    </location>
</feature>
<dbReference type="OrthoDB" id="3267422at2759"/>
<name>A0A060S5H2_PYCCI</name>
<evidence type="ECO:0000313" key="4">
    <source>
        <dbReference type="Proteomes" id="UP000029665"/>
    </source>
</evidence>